<dbReference type="AlphaFoldDB" id="A0A9D1KSX0"/>
<gene>
    <name evidence="3" type="ORF">IAC43_05415</name>
</gene>
<feature type="transmembrane region" description="Helical" evidence="1">
    <location>
        <begin position="161"/>
        <end position="180"/>
    </location>
</feature>
<dbReference type="Pfam" id="PF13630">
    <property type="entry name" value="SdpI"/>
    <property type="match status" value="1"/>
</dbReference>
<dbReference type="PANTHER" id="PTHR37810:SF5">
    <property type="entry name" value="IMMUNITY PROTEIN SDPI"/>
    <property type="match status" value="1"/>
</dbReference>
<protein>
    <submittedName>
        <fullName evidence="3">SdpI family protein</fullName>
    </submittedName>
</protein>
<evidence type="ECO:0000256" key="1">
    <source>
        <dbReference type="SAM" id="Phobius"/>
    </source>
</evidence>
<keyword evidence="1" id="KW-0472">Membrane</keyword>
<dbReference type="GO" id="GO:0009636">
    <property type="term" value="P:response to toxic substance"/>
    <property type="evidence" value="ECO:0007669"/>
    <property type="project" value="TreeGrafter"/>
</dbReference>
<feature type="transmembrane region" description="Helical" evidence="1">
    <location>
        <begin position="113"/>
        <end position="131"/>
    </location>
</feature>
<feature type="transmembrane region" description="Helical" evidence="1">
    <location>
        <begin position="87"/>
        <end position="107"/>
    </location>
</feature>
<feature type="transmembrane region" description="Helical" evidence="1">
    <location>
        <begin position="186"/>
        <end position="206"/>
    </location>
</feature>
<dbReference type="InterPro" id="IPR025962">
    <property type="entry name" value="SdpI/YhfL"/>
</dbReference>
<evidence type="ECO:0000313" key="3">
    <source>
        <dbReference type="EMBL" id="HIT94602.1"/>
    </source>
</evidence>
<keyword evidence="1" id="KW-1133">Transmembrane helix</keyword>
<reference evidence="3" key="1">
    <citation type="submission" date="2020-10" db="EMBL/GenBank/DDBJ databases">
        <authorList>
            <person name="Gilroy R."/>
        </authorList>
    </citation>
    <scope>NUCLEOTIDE SEQUENCE</scope>
    <source>
        <strain evidence="3">ChiBcec7-5410</strain>
    </source>
</reference>
<reference evidence="3" key="2">
    <citation type="journal article" date="2021" name="PeerJ">
        <title>Extensive microbial diversity within the chicken gut microbiome revealed by metagenomics and culture.</title>
        <authorList>
            <person name="Gilroy R."/>
            <person name="Ravi A."/>
            <person name="Getino M."/>
            <person name="Pursley I."/>
            <person name="Horton D.L."/>
            <person name="Alikhan N.F."/>
            <person name="Baker D."/>
            <person name="Gharbi K."/>
            <person name="Hall N."/>
            <person name="Watson M."/>
            <person name="Adriaenssens E.M."/>
            <person name="Foster-Nyarko E."/>
            <person name="Jarju S."/>
            <person name="Secka A."/>
            <person name="Antonio M."/>
            <person name="Oren A."/>
            <person name="Chaudhuri R.R."/>
            <person name="La Ragione R."/>
            <person name="Hildebrand F."/>
            <person name="Pallen M.J."/>
        </authorList>
    </citation>
    <scope>NUCLEOTIDE SEQUENCE</scope>
    <source>
        <strain evidence="3">ChiBcec7-5410</strain>
    </source>
</reference>
<name>A0A9D1KSX0_9FIRM</name>
<evidence type="ECO:0000313" key="4">
    <source>
        <dbReference type="Proteomes" id="UP000824160"/>
    </source>
</evidence>
<feature type="domain" description="DUF1648" evidence="2">
    <location>
        <begin position="13"/>
        <end position="56"/>
    </location>
</feature>
<dbReference type="Pfam" id="PF07853">
    <property type="entry name" value="DUF1648"/>
    <property type="match status" value="1"/>
</dbReference>
<dbReference type="InterPro" id="IPR012867">
    <property type="entry name" value="DUF1648"/>
</dbReference>
<comment type="caution">
    <text evidence="3">The sequence shown here is derived from an EMBL/GenBank/DDBJ whole genome shotgun (WGS) entry which is preliminary data.</text>
</comment>
<dbReference type="EMBL" id="DVLW01000149">
    <property type="protein sequence ID" value="HIT94602.1"/>
    <property type="molecule type" value="Genomic_DNA"/>
</dbReference>
<evidence type="ECO:0000259" key="2">
    <source>
        <dbReference type="Pfam" id="PF07853"/>
    </source>
</evidence>
<dbReference type="PANTHER" id="PTHR37810">
    <property type="entry name" value="IMMUNITY PROTEIN SDPI"/>
    <property type="match status" value="1"/>
</dbReference>
<dbReference type="PIRSF" id="PIRSF038959">
    <property type="entry name" value="SdpI"/>
    <property type="match status" value="1"/>
</dbReference>
<keyword evidence="1" id="KW-0812">Transmembrane</keyword>
<proteinExistence type="predicted"/>
<feature type="transmembrane region" description="Helical" evidence="1">
    <location>
        <begin position="44"/>
        <end position="67"/>
    </location>
</feature>
<sequence length="214" mass="23602">MSKKAGFLLLGACLISFIAQMVLYPSLPETIPIHWNAAGEIDGWGSKTTLFMLNLLPVGILALLALIPKIDPKKENFVKHKNVYQPFSALMVFFMIGVNWMSILAAMGIELPVSTIVMLAMGAIFILLGNYMPRIRPNYTFGIRTPWTLASETVWKKTHRVGGYVFVVSGIIIAVCSFFPGWASLIGIGVLLAGAVASSVYSWVVFREEQNHNH</sequence>
<dbReference type="Proteomes" id="UP000824160">
    <property type="component" value="Unassembled WGS sequence"/>
</dbReference>
<organism evidence="3 4">
    <name type="scientific">Candidatus Faecivivens stercoripullorum</name>
    <dbReference type="NCBI Taxonomy" id="2840805"/>
    <lineage>
        <taxon>Bacteria</taxon>
        <taxon>Bacillati</taxon>
        <taxon>Bacillota</taxon>
        <taxon>Clostridia</taxon>
        <taxon>Eubacteriales</taxon>
        <taxon>Oscillospiraceae</taxon>
        <taxon>Oscillospiraceae incertae sedis</taxon>
        <taxon>Candidatus Faecivivens</taxon>
    </lineage>
</organism>
<accession>A0A9D1KSX0</accession>
<dbReference type="InterPro" id="IPR026272">
    <property type="entry name" value="SdpI"/>
</dbReference>